<comment type="subcellular location">
    <subcellularLocation>
        <location evidence="1">Bacterial flagellum</location>
    </subcellularLocation>
    <subcellularLocation>
        <location evidence="2">Secreted</location>
    </subcellularLocation>
</comment>
<keyword evidence="5" id="KW-0964">Secreted</keyword>
<dbReference type="InterPro" id="IPR010930">
    <property type="entry name" value="Flg_bb/hook_C_dom"/>
</dbReference>
<keyword evidence="9" id="KW-0282">Flagellum</keyword>
<reference evidence="9 10" key="1">
    <citation type="submission" date="2023-08" db="EMBL/GenBank/DDBJ databases">
        <title>Arthrobacter horti sp. nov., isolated from forest soil.</title>
        <authorList>
            <person name="Park M."/>
        </authorList>
    </citation>
    <scope>NUCLEOTIDE SEQUENCE [LARGE SCALE GENOMIC DNA]</scope>
    <source>
        <strain evidence="9 10">YJM1</strain>
    </source>
</reference>
<dbReference type="PANTHER" id="PTHR30033">
    <property type="entry name" value="FLAGELLAR HOOK-ASSOCIATED PROTEIN 1"/>
    <property type="match status" value="1"/>
</dbReference>
<comment type="caution">
    <text evidence="9">The sequence shown here is derived from an EMBL/GenBank/DDBJ whole genome shotgun (WGS) entry which is preliminary data.</text>
</comment>
<evidence type="ECO:0000313" key="10">
    <source>
        <dbReference type="Proteomes" id="UP001232725"/>
    </source>
</evidence>
<dbReference type="Proteomes" id="UP001232725">
    <property type="component" value="Unassembled WGS sequence"/>
</dbReference>
<keyword evidence="9" id="KW-0966">Cell projection</keyword>
<dbReference type="PANTHER" id="PTHR30033:SF1">
    <property type="entry name" value="FLAGELLAR HOOK-ASSOCIATED PROTEIN 1"/>
    <property type="match status" value="1"/>
</dbReference>
<evidence type="ECO:0000259" key="7">
    <source>
        <dbReference type="Pfam" id="PF06429"/>
    </source>
</evidence>
<dbReference type="NCBIfam" id="TIGR02492">
    <property type="entry name" value="flgK_ends"/>
    <property type="match status" value="1"/>
</dbReference>
<accession>A0ABT9IL88</accession>
<name>A0ABT9IL88_9MICC</name>
<gene>
    <name evidence="9" type="primary">flgK</name>
    <name evidence="9" type="ORF">Q9R02_04190</name>
</gene>
<evidence type="ECO:0000256" key="1">
    <source>
        <dbReference type="ARBA" id="ARBA00004365"/>
    </source>
</evidence>
<keyword evidence="6" id="KW-0975">Bacterial flagellum</keyword>
<evidence type="ECO:0000259" key="8">
    <source>
        <dbReference type="Pfam" id="PF22638"/>
    </source>
</evidence>
<dbReference type="SUPFAM" id="SSF64518">
    <property type="entry name" value="Phase 1 flagellin"/>
    <property type="match status" value="1"/>
</dbReference>
<dbReference type="EMBL" id="JAVALS010000002">
    <property type="protein sequence ID" value="MDP5226353.1"/>
    <property type="molecule type" value="Genomic_DNA"/>
</dbReference>
<evidence type="ECO:0000256" key="6">
    <source>
        <dbReference type="ARBA" id="ARBA00023143"/>
    </source>
</evidence>
<feature type="domain" description="Flagellar hook-associated protein FlgK helical" evidence="8">
    <location>
        <begin position="101"/>
        <end position="340"/>
    </location>
</feature>
<dbReference type="InterPro" id="IPR053927">
    <property type="entry name" value="FlgK_helical"/>
</dbReference>
<protein>
    <recommendedName>
        <fullName evidence="4">Flagellar hook-associated protein 1</fullName>
    </recommendedName>
</protein>
<evidence type="ECO:0000256" key="5">
    <source>
        <dbReference type="ARBA" id="ARBA00022525"/>
    </source>
</evidence>
<evidence type="ECO:0000256" key="3">
    <source>
        <dbReference type="ARBA" id="ARBA00009677"/>
    </source>
</evidence>
<feature type="domain" description="Flagellar basal-body/hook protein C-terminal" evidence="7">
    <location>
        <begin position="429"/>
        <end position="467"/>
    </location>
</feature>
<dbReference type="Pfam" id="PF22638">
    <property type="entry name" value="FlgK_D1"/>
    <property type="match status" value="1"/>
</dbReference>
<dbReference type="RefSeq" id="WP_305995407.1">
    <property type="nucleotide sequence ID" value="NZ_JAVALS010000002.1"/>
</dbReference>
<sequence length="474" mass="46755">MSTFGALNASYRGLVAARQAMDLAGQNIDNVGTDGYTRQRIDQSALGPAAPAGLSATGPQVGQGVSVARIERLGNALLDASVRTTAAAVGYTSQRSTAYQGIEDTLQEPGGDGISAQLQSFWAAWQDVANQPGEPAPATVLIQNAKQFAAKLSGGFTALSGQWSATRSDAEGMVRSLNDAARQVAALNKGIRSSLAAGSPANELIDARNRLTETIASLAGGTVREEADGTTTVYLGGSALVSGDTARAVQLAGAVSMTDTASGAPALVWADRPAVAVGLDGGTIAGALSVLAPTDGSGTGGAIAEAAAQYNALATSIANAVNTVHGKGQTTAGTTGLPFFALDPAVPAAQGLSVVPTGASGIASGAAGAGALDGSTADAISQLGARPGSPDSKWSAFVAATGGAAKSALQQANLTDTAASNAKSAQASGASVSLDEENTNLLAAQHAYQAAARVLTAIDQALDTLINHTGTAGL</sequence>
<keyword evidence="10" id="KW-1185">Reference proteome</keyword>
<proteinExistence type="inferred from homology"/>
<dbReference type="Pfam" id="PF06429">
    <property type="entry name" value="Flg_bbr_C"/>
    <property type="match status" value="1"/>
</dbReference>
<evidence type="ECO:0000313" key="9">
    <source>
        <dbReference type="EMBL" id="MDP5226353.1"/>
    </source>
</evidence>
<keyword evidence="9" id="KW-0969">Cilium</keyword>
<evidence type="ECO:0000256" key="2">
    <source>
        <dbReference type="ARBA" id="ARBA00004613"/>
    </source>
</evidence>
<comment type="similarity">
    <text evidence="3">Belongs to the flagella basal body rod proteins family.</text>
</comment>
<dbReference type="InterPro" id="IPR002371">
    <property type="entry name" value="FlgK"/>
</dbReference>
<evidence type="ECO:0000256" key="4">
    <source>
        <dbReference type="ARBA" id="ARBA00016244"/>
    </source>
</evidence>
<organism evidence="9 10">
    <name type="scientific">Arthrobacter horti</name>
    <dbReference type="NCBI Taxonomy" id="3068273"/>
    <lineage>
        <taxon>Bacteria</taxon>
        <taxon>Bacillati</taxon>
        <taxon>Actinomycetota</taxon>
        <taxon>Actinomycetes</taxon>
        <taxon>Micrococcales</taxon>
        <taxon>Micrococcaceae</taxon>
        <taxon>Arthrobacter</taxon>
    </lineage>
</organism>